<dbReference type="InterPro" id="IPR000771">
    <property type="entry name" value="FBA_II"/>
</dbReference>
<accession>A0A382PU82</accession>
<dbReference type="GO" id="GO:0008270">
    <property type="term" value="F:zinc ion binding"/>
    <property type="evidence" value="ECO:0007669"/>
    <property type="project" value="InterPro"/>
</dbReference>
<sequence length="163" mass="16899">MTELLTCAREGAYGVGYFEAWDIDSLEAVIAAAEAEKAPVIVGFGGAMAAGAWLDAGGVEALAGIGHALASRIRVPSALLFNEAHSLDQARRAVDTGFNAVMLDTSAWPWEDAVTEVADLVAYAHERGASVEAELGRLPDAVEGGVDDSHASLTDPQQAADFA</sequence>
<dbReference type="PANTHER" id="PTHR30304:SF0">
    <property type="entry name" value="D-TAGATOSE-1,6-BISPHOSPHATE ALDOLASE SUBUNIT GATY-RELATED"/>
    <property type="match status" value="1"/>
</dbReference>
<evidence type="ECO:0000256" key="1">
    <source>
        <dbReference type="SAM" id="MobiDB-lite"/>
    </source>
</evidence>
<proteinExistence type="predicted"/>
<dbReference type="InterPro" id="IPR013785">
    <property type="entry name" value="Aldolase_TIM"/>
</dbReference>
<dbReference type="GO" id="GO:0016832">
    <property type="term" value="F:aldehyde-lyase activity"/>
    <property type="evidence" value="ECO:0007669"/>
    <property type="project" value="InterPro"/>
</dbReference>
<dbReference type="Pfam" id="PF01116">
    <property type="entry name" value="F_bP_aldolase"/>
    <property type="match status" value="1"/>
</dbReference>
<evidence type="ECO:0008006" key="3">
    <source>
        <dbReference type="Google" id="ProtNLM"/>
    </source>
</evidence>
<dbReference type="SUPFAM" id="SSF51569">
    <property type="entry name" value="Aldolase"/>
    <property type="match status" value="1"/>
</dbReference>
<feature type="region of interest" description="Disordered" evidence="1">
    <location>
        <begin position="144"/>
        <end position="163"/>
    </location>
</feature>
<dbReference type="EMBL" id="UINC01109416">
    <property type="protein sequence ID" value="SVC76225.1"/>
    <property type="molecule type" value="Genomic_DNA"/>
</dbReference>
<dbReference type="Gene3D" id="3.20.20.70">
    <property type="entry name" value="Aldolase class I"/>
    <property type="match status" value="1"/>
</dbReference>
<name>A0A382PU82_9ZZZZ</name>
<evidence type="ECO:0000313" key="2">
    <source>
        <dbReference type="EMBL" id="SVC76225.1"/>
    </source>
</evidence>
<dbReference type="PANTHER" id="PTHR30304">
    <property type="entry name" value="D-TAGATOSE-1,6-BISPHOSPHATE ALDOLASE"/>
    <property type="match status" value="1"/>
</dbReference>
<dbReference type="InterPro" id="IPR050246">
    <property type="entry name" value="Class_II_FBP_aldolase"/>
</dbReference>
<gene>
    <name evidence="2" type="ORF">METZ01_LOCUS329079</name>
</gene>
<dbReference type="AlphaFoldDB" id="A0A382PU82"/>
<protein>
    <recommendedName>
        <fullName evidence="3">HpcH/HpaI aldolase/citrate lyase domain-containing protein</fullName>
    </recommendedName>
</protein>
<feature type="non-terminal residue" evidence="2">
    <location>
        <position position="163"/>
    </location>
</feature>
<dbReference type="GO" id="GO:0005975">
    <property type="term" value="P:carbohydrate metabolic process"/>
    <property type="evidence" value="ECO:0007669"/>
    <property type="project" value="InterPro"/>
</dbReference>
<organism evidence="2">
    <name type="scientific">marine metagenome</name>
    <dbReference type="NCBI Taxonomy" id="408172"/>
    <lineage>
        <taxon>unclassified sequences</taxon>
        <taxon>metagenomes</taxon>
        <taxon>ecological metagenomes</taxon>
    </lineage>
</organism>
<reference evidence="2" key="1">
    <citation type="submission" date="2018-05" db="EMBL/GenBank/DDBJ databases">
        <authorList>
            <person name="Lanie J.A."/>
            <person name="Ng W.-L."/>
            <person name="Kazmierczak K.M."/>
            <person name="Andrzejewski T.M."/>
            <person name="Davidsen T.M."/>
            <person name="Wayne K.J."/>
            <person name="Tettelin H."/>
            <person name="Glass J.I."/>
            <person name="Rusch D."/>
            <person name="Podicherti R."/>
            <person name="Tsui H.-C.T."/>
            <person name="Winkler M.E."/>
        </authorList>
    </citation>
    <scope>NUCLEOTIDE SEQUENCE</scope>
</reference>